<dbReference type="Proteomes" id="UP000244081">
    <property type="component" value="Unassembled WGS sequence"/>
</dbReference>
<sequence>MTEDDGPEEPFDPGIDILAGLTAVILLSVIAILPMANLAKSRIAEIGRVMERLLREGPDATGNAARLLVIARHDGATVSGPEPAFVSLDDILDNQPLWSRILASSRKDEVPVLFIEESGQEAAFLLETLFSRAGLSTISRVFLDGACGFFKERYKPGQCDFGAGRTRLTGDDDAQ</sequence>
<proteinExistence type="predicted"/>
<accession>A0A2T5UYS1</accession>
<keyword evidence="3" id="KW-1185">Reference proteome</keyword>
<evidence type="ECO:0000313" key="2">
    <source>
        <dbReference type="EMBL" id="PTW56655.1"/>
    </source>
</evidence>
<dbReference type="AlphaFoldDB" id="A0A2T5UYS1"/>
<keyword evidence="1" id="KW-0812">Transmembrane</keyword>
<comment type="caution">
    <text evidence="2">The sequence shown here is derived from an EMBL/GenBank/DDBJ whole genome shotgun (WGS) entry which is preliminary data.</text>
</comment>
<organism evidence="2 3">
    <name type="scientific">Breoghania corrubedonensis</name>
    <dbReference type="NCBI Taxonomy" id="665038"/>
    <lineage>
        <taxon>Bacteria</taxon>
        <taxon>Pseudomonadati</taxon>
        <taxon>Pseudomonadota</taxon>
        <taxon>Alphaproteobacteria</taxon>
        <taxon>Hyphomicrobiales</taxon>
        <taxon>Stappiaceae</taxon>
        <taxon>Breoghania</taxon>
    </lineage>
</organism>
<protein>
    <submittedName>
        <fullName evidence="2">Uncharacterized protein</fullName>
    </submittedName>
</protein>
<gene>
    <name evidence="2" type="ORF">C8N35_111118</name>
</gene>
<dbReference type="EMBL" id="QAYG01000011">
    <property type="protein sequence ID" value="PTW56655.1"/>
    <property type="molecule type" value="Genomic_DNA"/>
</dbReference>
<evidence type="ECO:0000313" key="3">
    <source>
        <dbReference type="Proteomes" id="UP000244081"/>
    </source>
</evidence>
<name>A0A2T5UYS1_9HYPH</name>
<keyword evidence="1" id="KW-1133">Transmembrane helix</keyword>
<feature type="transmembrane region" description="Helical" evidence="1">
    <location>
        <begin position="17"/>
        <end position="38"/>
    </location>
</feature>
<keyword evidence="1" id="KW-0472">Membrane</keyword>
<reference evidence="2 3" key="1">
    <citation type="submission" date="2018-04" db="EMBL/GenBank/DDBJ databases">
        <title>Genomic Encyclopedia of Archaeal and Bacterial Type Strains, Phase II (KMG-II): from individual species to whole genera.</title>
        <authorList>
            <person name="Goeker M."/>
        </authorList>
    </citation>
    <scope>NUCLEOTIDE SEQUENCE [LARGE SCALE GENOMIC DNA]</scope>
    <source>
        <strain evidence="2 3">DSM 23382</strain>
    </source>
</reference>
<dbReference type="RefSeq" id="WP_107991685.1">
    <property type="nucleotide sequence ID" value="NZ_QAYG01000011.1"/>
</dbReference>
<evidence type="ECO:0000256" key="1">
    <source>
        <dbReference type="SAM" id="Phobius"/>
    </source>
</evidence>